<sequence length="775" mass="89646">MFRVKKKKTNENARKSKDLEPDNASLYEEREEAADDKGTIGPNIVDAHASNPEDEHNGILQMVQEQHILSQRKRISTKTKKFSYSNRTNNKDEKKKNISTVEEHVIRKKTLLGFVDEHIESPKKRERKKMRSAEIKISDTTVNEDKEVSDSEIARNDYSLEGIEALRKEQKLTPLTFMGNTRKIDEEGDFDGEDVENLDIKGCNEEEEVHPEGNEEYIPLHSKIPKQARNKNRVTFGPLSTDGNTKDIPLETEVEEPIETCSADDLEMDQESREWEDELIRRGGHHRVSAKNTDNACDWENYPKRQRFSSLSVREAIEKVRGLYDESVARSDRYERELARFGAEARTREQSLVAHKNKLVARNEEYEYFRGMKDYVSGLSFCLREKAPMISESAIAVLNQRNHKWRLRKQESQLMRQAAISYMIIQLEVPRDHFKQCAEVCTESVEILIDQLLHYYEDGYQDEGLHLSEADCGVITEVSAFFDDVISEFSDLESVCKRFREWKNRFPQIYEDTYCELMLPKLYSPYVAAELHDWDPLSVAGTFETASTRWSFENDSHWLQILRSSTSSETPERIEKSDQRLLAEIFSEVVLPKIKFSITLYAEPCSRLHGKSILYLVEGISRIWKDDLKPLEELVLLWVKKIRDCATIEVDLVQIDTSTFTAVARKLIKSYTRYQLERFVCLIENGIDAIHSSSIFDANVEQESHGKSSVIDSLRPVFQLLSDYIAHIEKNQNASLLSDVKKSLQKIRQGLPSSQSNPWVHENLVAILDPMLLRL</sequence>
<dbReference type="GO" id="GO:0000398">
    <property type="term" value="P:mRNA splicing, via spliceosome"/>
    <property type="evidence" value="ECO:0007669"/>
    <property type="project" value="InterPro"/>
</dbReference>
<accession>F0WHP2</accession>
<dbReference type="GO" id="GO:0005634">
    <property type="term" value="C:nucleus"/>
    <property type="evidence" value="ECO:0007669"/>
    <property type="project" value="UniProtKB-SubCell"/>
</dbReference>
<reference evidence="6" key="2">
    <citation type="submission" date="2011-02" db="EMBL/GenBank/DDBJ databases">
        <authorList>
            <person name="MacLean D."/>
        </authorList>
    </citation>
    <scope>NUCLEOTIDE SEQUENCE</scope>
</reference>
<evidence type="ECO:0000313" key="6">
    <source>
        <dbReference type="EMBL" id="CCA20735.1"/>
    </source>
</evidence>
<dbReference type="InterPro" id="IPR012890">
    <property type="entry name" value="GCFC2-like"/>
</dbReference>
<evidence type="ECO:0000256" key="2">
    <source>
        <dbReference type="ARBA" id="ARBA00010801"/>
    </source>
</evidence>
<dbReference type="EMBL" id="FR824147">
    <property type="protein sequence ID" value="CCA20735.1"/>
    <property type="molecule type" value="Genomic_DNA"/>
</dbReference>
<comment type="similarity">
    <text evidence="2">Belongs to the GCF family.</text>
</comment>
<dbReference type="PANTHER" id="PTHR12214">
    <property type="entry name" value="GC-RICH SEQUENCE DNA-BINDING FACTOR"/>
    <property type="match status" value="1"/>
</dbReference>
<proteinExistence type="inferred from homology"/>
<organism evidence="6">
    <name type="scientific">Albugo laibachii Nc14</name>
    <dbReference type="NCBI Taxonomy" id="890382"/>
    <lineage>
        <taxon>Eukaryota</taxon>
        <taxon>Sar</taxon>
        <taxon>Stramenopiles</taxon>
        <taxon>Oomycota</taxon>
        <taxon>Peronosporomycetes</taxon>
        <taxon>Albuginales</taxon>
        <taxon>Albuginaceae</taxon>
        <taxon>Albugo</taxon>
    </lineage>
</organism>
<dbReference type="AlphaFoldDB" id="F0WHP2"/>
<dbReference type="PANTHER" id="PTHR12214:SF0">
    <property type="entry name" value="LD29489P"/>
    <property type="match status" value="1"/>
</dbReference>
<evidence type="ECO:0000256" key="3">
    <source>
        <dbReference type="ARBA" id="ARBA00023242"/>
    </source>
</evidence>
<evidence type="ECO:0000256" key="4">
    <source>
        <dbReference type="SAM" id="MobiDB-lite"/>
    </source>
</evidence>
<comment type="subcellular location">
    <subcellularLocation>
        <location evidence="1">Nucleus</location>
    </subcellularLocation>
</comment>
<dbReference type="HOGENOM" id="CLU_020344_0_0_1"/>
<dbReference type="InterPro" id="IPR022783">
    <property type="entry name" value="GCFC_dom"/>
</dbReference>
<gene>
    <name evidence="6" type="primary">AlNc14C102G6079</name>
    <name evidence="6" type="ORF">ALNC14_068780</name>
</gene>
<evidence type="ECO:0000259" key="5">
    <source>
        <dbReference type="Pfam" id="PF07842"/>
    </source>
</evidence>
<keyword evidence="3" id="KW-0539">Nucleus</keyword>
<protein>
    <submittedName>
        <fullName evidence="6">Uncharacterized protein AlNc14C102G6079</fullName>
    </submittedName>
</protein>
<feature type="compositionally biased region" description="Basic and acidic residues" evidence="4">
    <location>
        <begin position="9"/>
        <end position="20"/>
    </location>
</feature>
<dbReference type="GO" id="GO:0003677">
    <property type="term" value="F:DNA binding"/>
    <property type="evidence" value="ECO:0007669"/>
    <property type="project" value="InterPro"/>
</dbReference>
<evidence type="ECO:0000256" key="1">
    <source>
        <dbReference type="ARBA" id="ARBA00004123"/>
    </source>
</evidence>
<dbReference type="Pfam" id="PF07842">
    <property type="entry name" value="GCFC"/>
    <property type="match status" value="1"/>
</dbReference>
<reference evidence="6" key="1">
    <citation type="journal article" date="2011" name="PLoS Biol.">
        <title>Gene gain and loss during evolution of obligate parasitism in the white rust pathogen of Arabidopsis thaliana.</title>
        <authorList>
            <person name="Kemen E."/>
            <person name="Gardiner A."/>
            <person name="Schultz-Larsen T."/>
            <person name="Kemen A.C."/>
            <person name="Balmuth A.L."/>
            <person name="Robert-Seilaniantz A."/>
            <person name="Bailey K."/>
            <person name="Holub E."/>
            <person name="Studholme D.J."/>
            <person name="Maclean D."/>
            <person name="Jones J.D."/>
        </authorList>
    </citation>
    <scope>NUCLEOTIDE SEQUENCE</scope>
</reference>
<feature type="domain" description="GCF C-terminal" evidence="5">
    <location>
        <begin position="492"/>
        <end position="541"/>
    </location>
</feature>
<feature type="region of interest" description="Disordered" evidence="4">
    <location>
        <begin position="1"/>
        <end position="52"/>
    </location>
</feature>
<name>F0WHP2_9STRA</name>